<dbReference type="GO" id="GO:0003964">
    <property type="term" value="F:RNA-directed DNA polymerase activity"/>
    <property type="evidence" value="ECO:0007669"/>
    <property type="project" value="UniProtKB-KW"/>
</dbReference>
<proteinExistence type="evidence at transcript level"/>
<keyword evidence="7" id="KW-0064">Aspartyl protease</keyword>
<dbReference type="SUPFAM" id="SSF53098">
    <property type="entry name" value="Ribonuclease H-like"/>
    <property type="match status" value="1"/>
</dbReference>
<dbReference type="SUPFAM" id="SSF56672">
    <property type="entry name" value="DNA/RNA polymerases"/>
    <property type="match status" value="1"/>
</dbReference>
<evidence type="ECO:0000313" key="22">
    <source>
        <dbReference type="EMBL" id="JAB59361.1"/>
    </source>
</evidence>
<dbReference type="InterPro" id="IPR001878">
    <property type="entry name" value="Znf_CCHC"/>
</dbReference>
<protein>
    <submittedName>
        <fullName evidence="22">Putative retrovirus-related pol polyprotein from transposon tnt</fullName>
    </submittedName>
</protein>
<keyword evidence="17" id="KW-0511">Multifunctional enzyme</keyword>
<evidence type="ECO:0000256" key="13">
    <source>
        <dbReference type="ARBA" id="ARBA00022918"/>
    </source>
</evidence>
<dbReference type="InterPro" id="IPR013103">
    <property type="entry name" value="RVT_2"/>
</dbReference>
<evidence type="ECO:0000256" key="8">
    <source>
        <dbReference type="ARBA" id="ARBA00022759"/>
    </source>
</evidence>
<evidence type="ECO:0000256" key="6">
    <source>
        <dbReference type="ARBA" id="ARBA00022741"/>
    </source>
</evidence>
<dbReference type="GO" id="GO:0015074">
    <property type="term" value="P:DNA integration"/>
    <property type="evidence" value="ECO:0007669"/>
    <property type="project" value="UniProtKB-KW"/>
</dbReference>
<evidence type="ECO:0000256" key="1">
    <source>
        <dbReference type="ARBA" id="ARBA00002180"/>
    </source>
</evidence>
<dbReference type="PROSITE" id="PS50158">
    <property type="entry name" value="ZF_CCHC"/>
    <property type="match status" value="1"/>
</dbReference>
<keyword evidence="16" id="KW-0233">DNA recombination</keyword>
<dbReference type="InterPro" id="IPR054722">
    <property type="entry name" value="PolX-like_BBD"/>
</dbReference>
<evidence type="ECO:0000256" key="2">
    <source>
        <dbReference type="ARBA" id="ARBA00022612"/>
    </source>
</evidence>
<evidence type="ECO:0000256" key="18">
    <source>
        <dbReference type="PROSITE-ProRule" id="PRU00047"/>
    </source>
</evidence>
<keyword evidence="13" id="KW-0695">RNA-directed DNA polymerase</keyword>
<name>W4VRQ4_9DIPT</name>
<dbReference type="Pfam" id="PF07727">
    <property type="entry name" value="RVT_2"/>
    <property type="match status" value="1"/>
</dbReference>
<evidence type="ECO:0000256" key="15">
    <source>
        <dbReference type="ARBA" id="ARBA00023113"/>
    </source>
</evidence>
<evidence type="ECO:0000256" key="17">
    <source>
        <dbReference type="ARBA" id="ARBA00023268"/>
    </source>
</evidence>
<dbReference type="InterPro" id="IPR012337">
    <property type="entry name" value="RNaseH-like_sf"/>
</dbReference>
<keyword evidence="8" id="KW-0255">Endonuclease</keyword>
<evidence type="ECO:0000256" key="16">
    <source>
        <dbReference type="ARBA" id="ARBA00023172"/>
    </source>
</evidence>
<dbReference type="GO" id="GO:0006310">
    <property type="term" value="P:DNA recombination"/>
    <property type="evidence" value="ECO:0007669"/>
    <property type="project" value="UniProtKB-KW"/>
</dbReference>
<dbReference type="Pfam" id="PF22936">
    <property type="entry name" value="Pol_BBD"/>
    <property type="match status" value="1"/>
</dbReference>
<accession>W4VRQ4</accession>
<sequence length="1400" mass="157810">MSVNVNGVTVEKLRGRDNYNTWKISIKALLQLDDLWSETIENEELITSADADKERKAQAKLILSIDSVCYPHIEGATSAKLIWKRLADAYDDNGLTRRVGLLRKLITTTLSGCASMDIYVNQIISTAHTLNGIGCKLDDEWVGTMLLAGLPEYYKPMIMGLESSGLKITGDLVKSKLLQEIPVAPSETAFAANRTRGTGSENLENRHRGDNFRSKKSIRCSKCNKFGHIARKCFSNRKNFDSGGSSKSGNLFCAVSAATNCGWYIDSAATTHLAGDSNLLINKRASAGSVMAADGVKMEISEAGSTEIKSNCSSEIITVENVNCIPELAVNLLSVSEIVKKGNTVIFKNQGAEIYNPKDELILTAHHSDGLFKVEQSCQSAHFTDGSNISSYELWHRRMGHINRNSLEALRNNLADGITFSNQRSPDDCKTCSLGKQFRLKFNNSGSRAGEILEIVHSDICGPMETMSFGGNRYFLTFIDDKSRKIFVYFLKTKSQWEVCEKFQHFLNMAERQSGQQLKILRTDNGSEYVNHKFQEILSQKGIVHQKTNVYTPQQNGMAERNNRSIVEKARCMLADANLPKPFWAEAVNYSVYLLNRSPSSGTNKTPHEAWSGKKPNLQHIRIFGTTVMALIPKELRRKLDFKSKEGKLLGYDEHTKGYRIYDIVKKEVFISRDVKFINEGGKTIDDPNFESQVVEIPIDDVPIDIGPDNCVSESSIPRYVGIRQLQQSSSPSLLSPTSPALPEQIQTGPSSSEPSLRRSKRERRPPGKYDQYLVESSNLPSFKHLQVNRNSNSTCSNIGVNASGGQPVQFNNSTDNNGVQHDTAHSSILAPRSYQNGPVVIKQQGFKYNDLGRVPLGKYRDINFNKNFDTGVDFFNVADPETPEEALSRPDGNRWKMAMEEEYQSLLANDTWELEDLPENRKPIQCKWVFKTKRDATGAVDRYKALLVIKGYSQRKGVDYAETYSPVVRHSSLRYLFALAAKHNLQVHQMDAVTAFLQGDLSEEIYMRQPPMYSTDNSKCCRLKKALYGLKQASRVWNRKLDEKLKSLGFQQSTYDTCVYFKIEGNRILIIAIYVDDMMLFSNCLNWLKEIKEKLGREFRMKDMGKAKFCLGIKITETKSCITLDQQHYIEEILNKFGMSECKPSYTPMQHNQKLSKADSPNLPAEIEDMKQVPYQEAIGCLMYLSNCTRPDISFVVNKLSRFNNNPGTEHWAAVKHLFRYLRGTSSYNLTYNRGSNSASEVVAYCDADWASDLDDRKSTSGFVLLAQGGAISWRSNKQSTVSLSSCEAEYMALSNLVQEVVWWNGFINQLNINSNSHITIYCDNQSTIFLAGNKGYNPRTKHIDIRHHFIQDMLQQKLFQLKYIPTSNQVADGLTKALDKNKLINFREAMGIKNVLRD</sequence>
<dbReference type="InterPro" id="IPR043502">
    <property type="entry name" value="DNA/RNA_pol_sf"/>
</dbReference>
<dbReference type="GO" id="GO:0006508">
    <property type="term" value="P:proteolysis"/>
    <property type="evidence" value="ECO:0007669"/>
    <property type="project" value="UniProtKB-KW"/>
</dbReference>
<evidence type="ECO:0000256" key="7">
    <source>
        <dbReference type="ARBA" id="ARBA00022750"/>
    </source>
</evidence>
<evidence type="ECO:0000259" key="21">
    <source>
        <dbReference type="PROSITE" id="PS50994"/>
    </source>
</evidence>
<dbReference type="SUPFAM" id="SSF57756">
    <property type="entry name" value="Retrovirus zinc finger-like domains"/>
    <property type="match status" value="1"/>
</dbReference>
<dbReference type="GO" id="GO:0004190">
    <property type="term" value="F:aspartic-type endopeptidase activity"/>
    <property type="evidence" value="ECO:0007669"/>
    <property type="project" value="UniProtKB-KW"/>
</dbReference>
<reference evidence="22" key="1">
    <citation type="journal article" date="2014" name="Insect Biochem. Mol. Biol.">
        <title>An insight into the sialome of the frog biting fly, Corethrella appendiculata.</title>
        <authorList>
            <person name="Ribeiro J.M.C."/>
            <person name="Chagas A.C."/>
            <person name="Pham V.M."/>
            <person name="Lounibos L.P."/>
            <person name="Calvo E."/>
        </authorList>
    </citation>
    <scope>NUCLEOTIDE SEQUENCE</scope>
    <source>
        <tissue evidence="22">Salivary glands</tissue>
    </source>
</reference>
<dbReference type="EMBL" id="GANO01000510">
    <property type="protein sequence ID" value="JAB59361.1"/>
    <property type="molecule type" value="mRNA"/>
</dbReference>
<keyword evidence="5" id="KW-0479">Metal-binding</keyword>
<evidence type="ECO:0000256" key="10">
    <source>
        <dbReference type="ARBA" id="ARBA00022840"/>
    </source>
</evidence>
<keyword evidence="14" id="KW-0808">Transferase</keyword>
<dbReference type="InterPro" id="IPR039537">
    <property type="entry name" value="Retrotran_Ty1/copia-like"/>
</dbReference>
<keyword evidence="3" id="KW-0645">Protease</keyword>
<dbReference type="GO" id="GO:0042575">
    <property type="term" value="C:DNA polymerase complex"/>
    <property type="evidence" value="ECO:0007669"/>
    <property type="project" value="UniProtKB-ARBA"/>
</dbReference>
<dbReference type="Pfam" id="PF13976">
    <property type="entry name" value="gag_pre-integrs"/>
    <property type="match status" value="1"/>
</dbReference>
<organism evidence="22">
    <name type="scientific">Corethrella appendiculata</name>
    <dbReference type="NCBI Taxonomy" id="1370023"/>
    <lineage>
        <taxon>Eukaryota</taxon>
        <taxon>Metazoa</taxon>
        <taxon>Ecdysozoa</taxon>
        <taxon>Arthropoda</taxon>
        <taxon>Hexapoda</taxon>
        <taxon>Insecta</taxon>
        <taxon>Pterygota</taxon>
        <taxon>Neoptera</taxon>
        <taxon>Endopterygota</taxon>
        <taxon>Diptera</taxon>
        <taxon>Nematocera</taxon>
        <taxon>Culicoidea</taxon>
        <taxon>Chaoboridae</taxon>
        <taxon>Corethrella</taxon>
    </lineage>
</organism>
<feature type="compositionally biased region" description="Polar residues" evidence="19">
    <location>
        <begin position="745"/>
        <end position="755"/>
    </location>
</feature>
<evidence type="ECO:0000256" key="4">
    <source>
        <dbReference type="ARBA" id="ARBA00022722"/>
    </source>
</evidence>
<keyword evidence="15" id="KW-0917">Virion maturation</keyword>
<evidence type="ECO:0000259" key="20">
    <source>
        <dbReference type="PROSITE" id="PS50158"/>
    </source>
</evidence>
<dbReference type="GO" id="GO:0005524">
    <property type="term" value="F:ATP binding"/>
    <property type="evidence" value="ECO:0007669"/>
    <property type="project" value="UniProtKB-KW"/>
</dbReference>
<evidence type="ECO:0000256" key="19">
    <source>
        <dbReference type="SAM" id="MobiDB-lite"/>
    </source>
</evidence>
<keyword evidence="9" id="KW-0378">Hydrolase</keyword>
<dbReference type="Pfam" id="PF14223">
    <property type="entry name" value="Retrotran_gag_2"/>
    <property type="match status" value="1"/>
</dbReference>
<dbReference type="InterPro" id="IPR036397">
    <property type="entry name" value="RNaseH_sf"/>
</dbReference>
<dbReference type="GO" id="GO:0008270">
    <property type="term" value="F:zinc ion binding"/>
    <property type="evidence" value="ECO:0007669"/>
    <property type="project" value="UniProtKB-KW"/>
</dbReference>
<dbReference type="GO" id="GO:0004519">
    <property type="term" value="F:endonuclease activity"/>
    <property type="evidence" value="ECO:0007669"/>
    <property type="project" value="UniProtKB-KW"/>
</dbReference>
<dbReference type="InterPro" id="IPR057670">
    <property type="entry name" value="SH3_retrovirus"/>
</dbReference>
<feature type="region of interest" description="Disordered" evidence="19">
    <location>
        <begin position="728"/>
        <end position="770"/>
    </location>
</feature>
<keyword evidence="14" id="KW-0548">Nucleotidyltransferase</keyword>
<keyword evidence="12" id="KW-0229">DNA integration</keyword>
<keyword evidence="14" id="KW-0239">DNA-directed DNA polymerase</keyword>
<keyword evidence="18" id="KW-0863">Zinc-finger</keyword>
<feature type="domain" description="CCHC-type" evidence="20">
    <location>
        <begin position="219"/>
        <end position="233"/>
    </location>
</feature>
<dbReference type="Pfam" id="PF00665">
    <property type="entry name" value="rve"/>
    <property type="match status" value="1"/>
</dbReference>
<feature type="compositionally biased region" description="Low complexity" evidence="19">
    <location>
        <begin position="728"/>
        <end position="739"/>
    </location>
</feature>
<evidence type="ECO:0000256" key="9">
    <source>
        <dbReference type="ARBA" id="ARBA00022801"/>
    </source>
</evidence>
<dbReference type="PROSITE" id="PS50994">
    <property type="entry name" value="INTEGRASE"/>
    <property type="match status" value="1"/>
</dbReference>
<evidence type="ECO:0000256" key="5">
    <source>
        <dbReference type="ARBA" id="ARBA00022723"/>
    </source>
</evidence>
<keyword evidence="11" id="KW-0460">Magnesium</keyword>
<evidence type="ECO:0000256" key="3">
    <source>
        <dbReference type="ARBA" id="ARBA00022670"/>
    </source>
</evidence>
<evidence type="ECO:0000256" key="11">
    <source>
        <dbReference type="ARBA" id="ARBA00022842"/>
    </source>
</evidence>
<dbReference type="GO" id="GO:0003676">
    <property type="term" value="F:nucleic acid binding"/>
    <property type="evidence" value="ECO:0007669"/>
    <property type="project" value="InterPro"/>
</dbReference>
<dbReference type="GO" id="GO:0003887">
    <property type="term" value="F:DNA-directed DNA polymerase activity"/>
    <property type="evidence" value="ECO:0007669"/>
    <property type="project" value="UniProtKB-KW"/>
</dbReference>
<dbReference type="InterPro" id="IPR001584">
    <property type="entry name" value="Integrase_cat-core"/>
</dbReference>
<dbReference type="PANTHER" id="PTHR42648:SF11">
    <property type="entry name" value="TRANSPOSON TY4-P GAG-POL POLYPROTEIN"/>
    <property type="match status" value="1"/>
</dbReference>
<feature type="domain" description="Integrase catalytic" evidence="21">
    <location>
        <begin position="445"/>
        <end position="615"/>
    </location>
</feature>
<keyword evidence="4" id="KW-0540">Nuclease</keyword>
<evidence type="ECO:0000256" key="12">
    <source>
        <dbReference type="ARBA" id="ARBA00022908"/>
    </source>
</evidence>
<dbReference type="Pfam" id="PF25597">
    <property type="entry name" value="SH3_retrovirus"/>
    <property type="match status" value="1"/>
</dbReference>
<dbReference type="InterPro" id="IPR025724">
    <property type="entry name" value="GAG-pre-integrase_dom"/>
</dbReference>
<keyword evidence="10" id="KW-0067">ATP-binding</keyword>
<dbReference type="Gene3D" id="3.30.420.10">
    <property type="entry name" value="Ribonuclease H-like superfamily/Ribonuclease H"/>
    <property type="match status" value="1"/>
</dbReference>
<dbReference type="PANTHER" id="PTHR42648">
    <property type="entry name" value="TRANSPOSASE, PUTATIVE-RELATED"/>
    <property type="match status" value="1"/>
</dbReference>
<keyword evidence="6" id="KW-0547">Nucleotide-binding</keyword>
<keyword evidence="2" id="KW-1188">Viral release from host cell</keyword>
<comment type="function">
    <text evidence="1">The aspartyl protease (PR) mediates the proteolytic cleavages of the Gag and Gag-Pol polyproteins after assembly of the VLP.</text>
</comment>
<evidence type="ECO:0000256" key="14">
    <source>
        <dbReference type="ARBA" id="ARBA00022932"/>
    </source>
</evidence>
<keyword evidence="18" id="KW-0862">Zinc</keyword>
<dbReference type="InterPro" id="IPR036875">
    <property type="entry name" value="Znf_CCHC_sf"/>
</dbReference>
<dbReference type="CDD" id="cd09272">
    <property type="entry name" value="RNase_HI_RT_Ty1"/>
    <property type="match status" value="1"/>
</dbReference>